<feature type="transmembrane region" description="Helical" evidence="6">
    <location>
        <begin position="581"/>
        <end position="602"/>
    </location>
</feature>
<evidence type="ECO:0000256" key="1">
    <source>
        <dbReference type="ARBA" id="ARBA00004141"/>
    </source>
</evidence>
<dbReference type="InterPro" id="IPR057244">
    <property type="entry name" value="GAIN_B"/>
</dbReference>
<dbReference type="Proteomes" id="UP000324632">
    <property type="component" value="Chromosome 3"/>
</dbReference>
<comment type="caution">
    <text evidence="10">The sequence shown here is derived from an EMBL/GenBank/DDBJ whole genome shotgun (WGS) entry which is preliminary data.</text>
</comment>
<dbReference type="PRINTS" id="PR00249">
    <property type="entry name" value="GPCRSECRETIN"/>
</dbReference>
<evidence type="ECO:0000259" key="8">
    <source>
        <dbReference type="PROSITE" id="PS50221"/>
    </source>
</evidence>
<keyword evidence="3 6" id="KW-1133">Transmembrane helix</keyword>
<evidence type="ECO:0000313" key="10">
    <source>
        <dbReference type="EMBL" id="KAA0723752.1"/>
    </source>
</evidence>
<sequence>MERRMLFHRVAYMTLLLVVIPNIEGKDCKAHGNLTRYNNTIELTISAGLNITVKDTIKNLSCWFRGHSCYIECSFHNFFETENSTTSKEIFVSVEKSDASTPVDFVVGETEDGNSFCTVIACVPDDIDNLLKRKEEGMEMHDLFNIPNIKKMCLMNFTGENYKNYNRVEKKSINSVIKMSNQSQIYTGEDLALSVVKMDLNMTNHTVAPLLYDQSTQVETWIPEEVFRDVSKEQHKVGIVTYSSDEQFTRMRNEDVVSKVIRIEVPDRDIVNLDKRLVILFPIKETNVSENFSIDCQFFDEKVSNTWKTTGCVTKLISRSLVECSCDHMTPFAVLLTELNIDPYHWKILSILTYIGCSLSAFFCGCSILSYIIDSNGRKEVSRSIHVSLSAALFLLNITFMLSELAVTMNNFCVFVAVVIHYSLLCCFTWMAIEALHIYILLIRVFNIYIKHYMAKLSLIGWGVPAVVVGCLLIPFASKPFYGILETKFSDSDSSRKICWITENYITLGVNISYLTFVFLFNTGILITVSKKIILLHKKVDNRHSKMPACKDVGTVLGLMCLLGTAWGLVFFTSGYTNLPILYLFCILNSLQGFYIFVWMCITDKKNRKEPLYDNKSTTDISKCDSGPQNSR</sequence>
<comment type="subcellular location">
    <subcellularLocation>
        <location evidence="1">Membrane</location>
        <topology evidence="1">Multi-pass membrane protein</topology>
    </subcellularLocation>
</comment>
<keyword evidence="11" id="KW-1185">Reference proteome</keyword>
<keyword evidence="2 6" id="KW-0812">Transmembrane</keyword>
<dbReference type="SMART" id="SM00303">
    <property type="entry name" value="GPS"/>
    <property type="match status" value="1"/>
</dbReference>
<dbReference type="PROSITE" id="PS50261">
    <property type="entry name" value="G_PROTEIN_RECEP_F2_4"/>
    <property type="match status" value="1"/>
</dbReference>
<feature type="transmembrane region" description="Helical" evidence="6">
    <location>
        <begin position="351"/>
        <end position="373"/>
    </location>
</feature>
<dbReference type="InterPro" id="IPR017981">
    <property type="entry name" value="GPCR_2-like_7TM"/>
</dbReference>
<dbReference type="InterPro" id="IPR000203">
    <property type="entry name" value="GPS"/>
</dbReference>
<feature type="transmembrane region" description="Helical" evidence="6">
    <location>
        <begin position="555"/>
        <end position="575"/>
    </location>
</feature>
<evidence type="ECO:0000256" key="6">
    <source>
        <dbReference type="SAM" id="Phobius"/>
    </source>
</evidence>
<gene>
    <name evidence="10" type="ORF">E1301_Tti003133</name>
</gene>
<keyword evidence="10" id="KW-0675">Receptor</keyword>
<dbReference type="AlphaFoldDB" id="A0A5A9PQB4"/>
<dbReference type="GO" id="GO:0004930">
    <property type="term" value="F:G protein-coupled receptor activity"/>
    <property type="evidence" value="ECO:0007669"/>
    <property type="project" value="InterPro"/>
</dbReference>
<evidence type="ECO:0000256" key="3">
    <source>
        <dbReference type="ARBA" id="ARBA00022989"/>
    </source>
</evidence>
<dbReference type="Pfam" id="PF01825">
    <property type="entry name" value="GPS"/>
    <property type="match status" value="1"/>
</dbReference>
<feature type="transmembrane region" description="Helical" evidence="6">
    <location>
        <begin position="454"/>
        <end position="477"/>
    </location>
</feature>
<dbReference type="InterPro" id="IPR000832">
    <property type="entry name" value="GPCR_2_secretin-like"/>
</dbReference>
<evidence type="ECO:0000256" key="7">
    <source>
        <dbReference type="SAM" id="SignalP"/>
    </source>
</evidence>
<dbReference type="PROSITE" id="PS50221">
    <property type="entry name" value="GAIN_B"/>
    <property type="match status" value="1"/>
</dbReference>
<dbReference type="Gene3D" id="1.20.1070.10">
    <property type="entry name" value="Rhodopsin 7-helix transmembrane proteins"/>
    <property type="match status" value="1"/>
</dbReference>
<dbReference type="GO" id="GO:0007166">
    <property type="term" value="P:cell surface receptor signaling pathway"/>
    <property type="evidence" value="ECO:0007669"/>
    <property type="project" value="InterPro"/>
</dbReference>
<name>A0A5A9PQB4_9TELE</name>
<evidence type="ECO:0000256" key="5">
    <source>
        <dbReference type="ARBA" id="ARBA00023157"/>
    </source>
</evidence>
<dbReference type="GO" id="GO:0007189">
    <property type="term" value="P:adenylate cyclase-activating G protein-coupled receptor signaling pathway"/>
    <property type="evidence" value="ECO:0007669"/>
    <property type="project" value="TreeGrafter"/>
</dbReference>
<dbReference type="PANTHER" id="PTHR12011">
    <property type="entry name" value="ADHESION G-PROTEIN COUPLED RECEPTOR"/>
    <property type="match status" value="1"/>
</dbReference>
<dbReference type="Pfam" id="PF00002">
    <property type="entry name" value="7tm_2"/>
    <property type="match status" value="1"/>
</dbReference>
<feature type="transmembrane region" description="Helical" evidence="6">
    <location>
        <begin position="512"/>
        <end position="534"/>
    </location>
</feature>
<feature type="transmembrane region" description="Helical" evidence="6">
    <location>
        <begin position="414"/>
        <end position="442"/>
    </location>
</feature>
<dbReference type="Gene3D" id="2.60.220.50">
    <property type="match status" value="1"/>
</dbReference>
<evidence type="ECO:0000256" key="2">
    <source>
        <dbReference type="ARBA" id="ARBA00022692"/>
    </source>
</evidence>
<evidence type="ECO:0000259" key="9">
    <source>
        <dbReference type="PROSITE" id="PS50261"/>
    </source>
</evidence>
<dbReference type="InterPro" id="IPR046338">
    <property type="entry name" value="GAIN_dom_sf"/>
</dbReference>
<feature type="signal peptide" evidence="7">
    <location>
        <begin position="1"/>
        <end position="25"/>
    </location>
</feature>
<dbReference type="PANTHER" id="PTHR12011:SF454">
    <property type="entry name" value="ADHESION G-PROTEIN COUPLED RECEPTOR G5-LIKE"/>
    <property type="match status" value="1"/>
</dbReference>
<feature type="transmembrane region" description="Helical" evidence="6">
    <location>
        <begin position="385"/>
        <end position="402"/>
    </location>
</feature>
<keyword evidence="7" id="KW-0732">Signal</keyword>
<organism evidence="10 11">
    <name type="scientific">Triplophysa tibetana</name>
    <dbReference type="NCBI Taxonomy" id="1572043"/>
    <lineage>
        <taxon>Eukaryota</taxon>
        <taxon>Metazoa</taxon>
        <taxon>Chordata</taxon>
        <taxon>Craniata</taxon>
        <taxon>Vertebrata</taxon>
        <taxon>Euteleostomi</taxon>
        <taxon>Actinopterygii</taxon>
        <taxon>Neopterygii</taxon>
        <taxon>Teleostei</taxon>
        <taxon>Ostariophysi</taxon>
        <taxon>Cypriniformes</taxon>
        <taxon>Nemacheilidae</taxon>
        <taxon>Triplophysa</taxon>
    </lineage>
</organism>
<evidence type="ECO:0000313" key="11">
    <source>
        <dbReference type="Proteomes" id="UP000324632"/>
    </source>
</evidence>
<feature type="domain" description="GAIN-B" evidence="8">
    <location>
        <begin position="198"/>
        <end position="342"/>
    </location>
</feature>
<accession>A0A5A9PQB4</accession>
<feature type="domain" description="G-protein coupled receptors family 2 profile 2" evidence="9">
    <location>
        <begin position="349"/>
        <end position="604"/>
    </location>
</feature>
<dbReference type="GO" id="GO:0005886">
    <property type="term" value="C:plasma membrane"/>
    <property type="evidence" value="ECO:0007669"/>
    <property type="project" value="TreeGrafter"/>
</dbReference>
<protein>
    <submittedName>
        <fullName evidence="10">G-protein coupled receptor G2</fullName>
    </submittedName>
</protein>
<keyword evidence="4 6" id="KW-0472">Membrane</keyword>
<feature type="chain" id="PRO_5022783650" evidence="7">
    <location>
        <begin position="26"/>
        <end position="632"/>
    </location>
</feature>
<evidence type="ECO:0000256" key="4">
    <source>
        <dbReference type="ARBA" id="ARBA00023136"/>
    </source>
</evidence>
<proteinExistence type="predicted"/>
<keyword evidence="5" id="KW-1015">Disulfide bond</keyword>
<reference evidence="10 11" key="1">
    <citation type="journal article" date="2019" name="Mol. Ecol. Resour.">
        <title>Chromosome-level genome assembly of Triplophysa tibetana, a fish adapted to the harsh high-altitude environment of the Tibetan Plateau.</title>
        <authorList>
            <person name="Yang X."/>
            <person name="Liu H."/>
            <person name="Ma Z."/>
            <person name="Zou Y."/>
            <person name="Zou M."/>
            <person name="Mao Y."/>
            <person name="Li X."/>
            <person name="Wang H."/>
            <person name="Chen T."/>
            <person name="Wang W."/>
            <person name="Yang R."/>
        </authorList>
    </citation>
    <scope>NUCLEOTIDE SEQUENCE [LARGE SCALE GENOMIC DNA]</scope>
    <source>
        <strain evidence="10">TTIB1903HZAU</strain>
        <tissue evidence="10">Muscle</tissue>
    </source>
</reference>
<dbReference type="EMBL" id="SOYY01000003">
    <property type="protein sequence ID" value="KAA0723752.1"/>
    <property type="molecule type" value="Genomic_DNA"/>
</dbReference>